<evidence type="ECO:0000313" key="1">
    <source>
        <dbReference type="EMBL" id="SDG30088.1"/>
    </source>
</evidence>
<sequence>MVQVFDSLNKSKTCTLDFPKILIDKIDALFLGQYIFLHNTIPSLFTF</sequence>
<gene>
    <name evidence="1" type="ORF">SAMN04487901_102119</name>
</gene>
<reference evidence="2" key="1">
    <citation type="submission" date="2016-10" db="EMBL/GenBank/DDBJ databases">
        <authorList>
            <person name="Varghese N."/>
            <person name="Submissions S."/>
        </authorList>
    </citation>
    <scope>NUCLEOTIDE SEQUENCE [LARGE SCALE GENOMIC DNA]</scope>
    <source>
        <strain evidence="2">BP1-148</strain>
    </source>
</reference>
<evidence type="ECO:0000313" key="2">
    <source>
        <dbReference type="Proteomes" id="UP000198779"/>
    </source>
</evidence>
<dbReference type="AlphaFoldDB" id="A0A1G7T4D3"/>
<keyword evidence="2" id="KW-1185">Reference proteome</keyword>
<organism evidence="1 2">
    <name type="scientific">Prevotella communis</name>
    <dbReference type="NCBI Taxonomy" id="2913614"/>
    <lineage>
        <taxon>Bacteria</taxon>
        <taxon>Pseudomonadati</taxon>
        <taxon>Bacteroidota</taxon>
        <taxon>Bacteroidia</taxon>
        <taxon>Bacteroidales</taxon>
        <taxon>Prevotellaceae</taxon>
        <taxon>Prevotella</taxon>
    </lineage>
</organism>
<accession>A0A1G7T4D3</accession>
<proteinExistence type="predicted"/>
<dbReference type="EMBL" id="FNCQ01000002">
    <property type="protein sequence ID" value="SDG30088.1"/>
    <property type="molecule type" value="Genomic_DNA"/>
</dbReference>
<dbReference type="Proteomes" id="UP000198779">
    <property type="component" value="Unassembled WGS sequence"/>
</dbReference>
<protein>
    <submittedName>
        <fullName evidence="1">Uncharacterized protein</fullName>
    </submittedName>
</protein>
<name>A0A1G7T4D3_9BACT</name>